<name>A0A1W2C6M9_9FIRM</name>
<dbReference type="Gene3D" id="3.30.370.10">
    <property type="entry name" value="Barstar-like"/>
    <property type="match status" value="1"/>
</dbReference>
<evidence type="ECO:0000313" key="3">
    <source>
        <dbReference type="EMBL" id="SMC80348.1"/>
    </source>
</evidence>
<evidence type="ECO:0000256" key="1">
    <source>
        <dbReference type="ARBA" id="ARBA00006845"/>
    </source>
</evidence>
<reference evidence="3 4" key="1">
    <citation type="submission" date="2017-04" db="EMBL/GenBank/DDBJ databases">
        <authorList>
            <person name="Afonso C.L."/>
            <person name="Miller P.J."/>
            <person name="Scott M.A."/>
            <person name="Spackman E."/>
            <person name="Goraichik I."/>
            <person name="Dimitrov K.M."/>
            <person name="Suarez D.L."/>
            <person name="Swayne D.E."/>
        </authorList>
    </citation>
    <scope>NUCLEOTIDE SEQUENCE [LARGE SCALE GENOMIC DNA]</scope>
    <source>
        <strain evidence="3 4">DSM 12816</strain>
    </source>
</reference>
<dbReference type="InterPro" id="IPR035905">
    <property type="entry name" value="Barstar-like_sf"/>
</dbReference>
<gene>
    <name evidence="3" type="ORF">SAMN02745168_2567</name>
</gene>
<dbReference type="AlphaFoldDB" id="A0A1W2C6M9"/>
<dbReference type="SUPFAM" id="SSF52038">
    <property type="entry name" value="Barstar-related"/>
    <property type="match status" value="1"/>
</dbReference>
<dbReference type="Proteomes" id="UP000192790">
    <property type="component" value="Unassembled WGS sequence"/>
</dbReference>
<dbReference type="Pfam" id="PF01337">
    <property type="entry name" value="Barstar"/>
    <property type="match status" value="1"/>
</dbReference>
<accession>A0A1W2C6M9</accession>
<comment type="similarity">
    <text evidence="1">Belongs to the barstar family.</text>
</comment>
<evidence type="ECO:0000313" key="4">
    <source>
        <dbReference type="Proteomes" id="UP000192790"/>
    </source>
</evidence>
<dbReference type="InterPro" id="IPR000468">
    <property type="entry name" value="Barstar"/>
</dbReference>
<protein>
    <submittedName>
        <fullName evidence="3">Barstar (Barnase inhibitor)</fullName>
    </submittedName>
</protein>
<dbReference type="OrthoDB" id="2086389at2"/>
<keyword evidence="4" id="KW-1185">Reference proteome</keyword>
<proteinExistence type="inferred from homology"/>
<dbReference type="STRING" id="1122930.SAMN02745168_2567"/>
<feature type="domain" description="Barstar (barnase inhibitor)" evidence="2">
    <location>
        <begin position="24"/>
        <end position="107"/>
    </location>
</feature>
<sequence length="129" mass="15386">MYSISEKELNSIEQQLFNQRGIWVAEIDGRKVPTWKDYAHEIERAFRFPTPCDKSMDAYLDWMTDLSWLNAKGYALIIKNVKDFIRSDPEKKEKVLHFFKDDILPFWQSDVEKYVVEGKAKPFNVYIIE</sequence>
<organism evidence="3 4">
    <name type="scientific">Papillibacter cinnamivorans DSM 12816</name>
    <dbReference type="NCBI Taxonomy" id="1122930"/>
    <lineage>
        <taxon>Bacteria</taxon>
        <taxon>Bacillati</taxon>
        <taxon>Bacillota</taxon>
        <taxon>Clostridia</taxon>
        <taxon>Eubacteriales</taxon>
        <taxon>Oscillospiraceae</taxon>
        <taxon>Papillibacter</taxon>
    </lineage>
</organism>
<dbReference type="EMBL" id="FWXW01000007">
    <property type="protein sequence ID" value="SMC80348.1"/>
    <property type="molecule type" value="Genomic_DNA"/>
</dbReference>
<evidence type="ECO:0000259" key="2">
    <source>
        <dbReference type="Pfam" id="PF01337"/>
    </source>
</evidence>